<organism evidence="1 2">
    <name type="scientific">Sulfobacillus thermosulfidooxidans (strain DSM 9293 / VKM B-1269 / AT-1)</name>
    <dbReference type="NCBI Taxonomy" id="929705"/>
    <lineage>
        <taxon>Bacteria</taxon>
        <taxon>Bacillati</taxon>
        <taxon>Bacillota</taxon>
        <taxon>Clostridia</taxon>
        <taxon>Eubacteriales</taxon>
        <taxon>Clostridiales Family XVII. Incertae Sedis</taxon>
        <taxon>Sulfobacillus</taxon>
    </lineage>
</organism>
<gene>
    <name evidence="1" type="ORF">SAMN00768000_0220</name>
</gene>
<name>A0A1W1W6T6_SULTA</name>
<keyword evidence="2" id="KW-1185">Reference proteome</keyword>
<dbReference type="OrthoDB" id="9928915at2"/>
<evidence type="ECO:0000313" key="1">
    <source>
        <dbReference type="EMBL" id="SMC02011.1"/>
    </source>
</evidence>
<sequence length="164" mass="19337">MKPIKQSLACQEFLEQLYWALWNRSEGGLVTSQPRVGPGSHHPELSREQLRHQHPDWNLTDLADWEWRIEGSPNHWWLRIIDERLLGRDHPYYLVPYDNPLFVALCEEFYDDVHPEPDKRMEYCVGTLFINMEEKLLGQTEALRAYETGATSDNPPWVYTTEPA</sequence>
<protein>
    <submittedName>
        <fullName evidence="1">Uncharacterized protein</fullName>
    </submittedName>
</protein>
<proteinExistence type="predicted"/>
<dbReference type="EMBL" id="FWWY01000001">
    <property type="protein sequence ID" value="SMC02011.1"/>
    <property type="molecule type" value="Genomic_DNA"/>
</dbReference>
<dbReference type="Proteomes" id="UP000192660">
    <property type="component" value="Unassembled WGS sequence"/>
</dbReference>
<accession>A0A1W1W6T6</accession>
<dbReference type="AlphaFoldDB" id="A0A1W1W6T6"/>
<reference evidence="2" key="1">
    <citation type="submission" date="2017-04" db="EMBL/GenBank/DDBJ databases">
        <authorList>
            <person name="Varghese N."/>
            <person name="Submissions S."/>
        </authorList>
    </citation>
    <scope>NUCLEOTIDE SEQUENCE [LARGE SCALE GENOMIC DNA]</scope>
    <source>
        <strain evidence="2">DSM 9293</strain>
    </source>
</reference>
<dbReference type="RefSeq" id="WP_084660740.1">
    <property type="nucleotide sequence ID" value="NZ_FWWY01000001.1"/>
</dbReference>
<evidence type="ECO:0000313" key="2">
    <source>
        <dbReference type="Proteomes" id="UP000192660"/>
    </source>
</evidence>